<name>A0A0C4Y5B1_9BURK</name>
<sequence>MFAAFLHFQLLESACFNGTDDRFSTDPQERLCAQVIHKQLSEGYQRI</sequence>
<evidence type="ECO:0000313" key="2">
    <source>
        <dbReference type="Proteomes" id="UP000031843"/>
    </source>
</evidence>
<protein>
    <submittedName>
        <fullName evidence="1">Uncharacterized protein</fullName>
    </submittedName>
</protein>
<proteinExistence type="predicted"/>
<dbReference type="Proteomes" id="UP000031843">
    <property type="component" value="Chromosome main"/>
</dbReference>
<keyword evidence="2" id="KW-1185">Reference proteome</keyword>
<accession>A0A0C4Y5B1</accession>
<organism evidence="1 2">
    <name type="scientific">Cupriavidus basilensis</name>
    <dbReference type="NCBI Taxonomy" id="68895"/>
    <lineage>
        <taxon>Bacteria</taxon>
        <taxon>Pseudomonadati</taxon>
        <taxon>Pseudomonadota</taxon>
        <taxon>Betaproteobacteria</taxon>
        <taxon>Burkholderiales</taxon>
        <taxon>Burkholderiaceae</taxon>
        <taxon>Cupriavidus</taxon>
    </lineage>
</organism>
<dbReference type="EMBL" id="CP010536">
    <property type="protein sequence ID" value="AJG20572.1"/>
    <property type="molecule type" value="Genomic_DNA"/>
</dbReference>
<evidence type="ECO:0000313" key="1">
    <source>
        <dbReference type="EMBL" id="AJG20572.1"/>
    </source>
</evidence>
<reference evidence="1 2" key="1">
    <citation type="journal article" date="2015" name="Genome Announc.">
        <title>Complete Genome Sequence of Cupriavidus basilensis 4G11, Isolated from the Oak Ridge Field Research Center Site.</title>
        <authorList>
            <person name="Ray J."/>
            <person name="Waters R.J."/>
            <person name="Skerker J.M."/>
            <person name="Kuehl J.V."/>
            <person name="Price M.N."/>
            <person name="Huang J."/>
            <person name="Chakraborty R."/>
            <person name="Arkin A.P."/>
            <person name="Deutschbauer A."/>
        </authorList>
    </citation>
    <scope>NUCLEOTIDE SEQUENCE [LARGE SCALE GENOMIC DNA]</scope>
    <source>
        <strain evidence="1">4G11</strain>
    </source>
</reference>
<dbReference type="KEGG" id="cbw:RR42_m3204"/>
<gene>
    <name evidence="1" type="ORF">RR42_m3204</name>
</gene>
<dbReference type="AlphaFoldDB" id="A0A0C4Y5B1"/>